<keyword evidence="2 5" id="KW-0378">Hydrolase</keyword>
<feature type="active site" description="Proton acceptor" evidence="3">
    <location>
        <position position="382"/>
    </location>
</feature>
<dbReference type="SUPFAM" id="SSF53474">
    <property type="entry name" value="alpha/beta-Hydrolases"/>
    <property type="match status" value="1"/>
</dbReference>
<name>A0A6A6X448_9PLEO</name>
<dbReference type="InterPro" id="IPR029058">
    <property type="entry name" value="AB_hydrolase_fold"/>
</dbReference>
<dbReference type="GO" id="GO:0097176">
    <property type="term" value="P:epoxide metabolic process"/>
    <property type="evidence" value="ECO:0007669"/>
    <property type="project" value="TreeGrafter"/>
</dbReference>
<gene>
    <name evidence="5" type="ORF">K505DRAFT_327259</name>
</gene>
<protein>
    <submittedName>
        <fullName evidence="5">Alpha/beta-hydrolase</fullName>
    </submittedName>
</protein>
<dbReference type="PANTHER" id="PTHR21661:SF39">
    <property type="entry name" value="HYDROLASE, PUTATIVE (AFU_ORTHOLOGUE AFUA_3G08960)-RELATED"/>
    <property type="match status" value="1"/>
</dbReference>
<dbReference type="Proteomes" id="UP000799757">
    <property type="component" value="Unassembled WGS sequence"/>
</dbReference>
<sequence>MSAQPFSTLPTFVKQPPTPFTLHIPEQKLQDLKTLVKLSPIGKEAYESQDARQGQYGVSRNWMLKARSHWIDEFSWRDEEARINSFPNYTSLIKDDDGLEFTVHFAALFSRKKDAVPLALFHGWPGSFLEFLPILRILREKYTPDTLPFHVICPSLLGYPLSSAPPLDRNWEIKDTARVMHKLLLSLGFDKYVVQGGDIGSYVSRNMAATYAECAAMHLNFCIMPEPKSATSSSLPLTALEEKGMIRFREFMEFGLAYGRMHGSRPSTIGHVLSSSPLALLAWIGEKFKDWVDPEHPLPLDTILADVTLYWLTECFPTCIYTYREDFAVPPTPGYFHGQKNLYVSKPMGYSYFAWELAPVPRSWAETSGELVWFKAHERGGHFAALERPGELLRDIEDFVGVAWKG</sequence>
<evidence type="ECO:0000256" key="3">
    <source>
        <dbReference type="PIRSR" id="PIRSR001112-1"/>
    </source>
</evidence>
<evidence type="ECO:0000256" key="2">
    <source>
        <dbReference type="ARBA" id="ARBA00022801"/>
    </source>
</evidence>
<accession>A0A6A6X448</accession>
<dbReference type="Gene3D" id="3.40.50.1820">
    <property type="entry name" value="alpha/beta hydrolase"/>
    <property type="match status" value="1"/>
</dbReference>
<feature type="active site" description="Nucleophile" evidence="3">
    <location>
        <position position="198"/>
    </location>
</feature>
<evidence type="ECO:0000256" key="1">
    <source>
        <dbReference type="ARBA" id="ARBA00010088"/>
    </source>
</evidence>
<evidence type="ECO:0000259" key="4">
    <source>
        <dbReference type="Pfam" id="PF06441"/>
    </source>
</evidence>
<feature type="domain" description="Epoxide hydrolase N-terminal" evidence="4">
    <location>
        <begin position="18"/>
        <end position="131"/>
    </location>
</feature>
<reference evidence="5" key="1">
    <citation type="journal article" date="2020" name="Stud. Mycol.">
        <title>101 Dothideomycetes genomes: a test case for predicting lifestyles and emergence of pathogens.</title>
        <authorList>
            <person name="Haridas S."/>
            <person name="Albert R."/>
            <person name="Binder M."/>
            <person name="Bloem J."/>
            <person name="Labutti K."/>
            <person name="Salamov A."/>
            <person name="Andreopoulos B."/>
            <person name="Baker S."/>
            <person name="Barry K."/>
            <person name="Bills G."/>
            <person name="Bluhm B."/>
            <person name="Cannon C."/>
            <person name="Castanera R."/>
            <person name="Culley D."/>
            <person name="Daum C."/>
            <person name="Ezra D."/>
            <person name="Gonzalez J."/>
            <person name="Henrissat B."/>
            <person name="Kuo A."/>
            <person name="Liang C."/>
            <person name="Lipzen A."/>
            <person name="Lutzoni F."/>
            <person name="Magnuson J."/>
            <person name="Mondo S."/>
            <person name="Nolan M."/>
            <person name="Ohm R."/>
            <person name="Pangilinan J."/>
            <person name="Park H.-J."/>
            <person name="Ramirez L."/>
            <person name="Alfaro M."/>
            <person name="Sun H."/>
            <person name="Tritt A."/>
            <person name="Yoshinaga Y."/>
            <person name="Zwiers L.-H."/>
            <person name="Turgeon B."/>
            <person name="Goodwin S."/>
            <person name="Spatafora J."/>
            <person name="Crous P."/>
            <person name="Grigoriev I."/>
        </authorList>
    </citation>
    <scope>NUCLEOTIDE SEQUENCE</scope>
    <source>
        <strain evidence="5">CBS 109.77</strain>
    </source>
</reference>
<keyword evidence="6" id="KW-1185">Reference proteome</keyword>
<dbReference type="OrthoDB" id="7130006at2759"/>
<dbReference type="InterPro" id="IPR016292">
    <property type="entry name" value="Epoxide_hydrolase"/>
</dbReference>
<comment type="similarity">
    <text evidence="1">Belongs to the peptidase S33 family.</text>
</comment>
<evidence type="ECO:0000313" key="5">
    <source>
        <dbReference type="EMBL" id="KAF2790903.1"/>
    </source>
</evidence>
<dbReference type="Pfam" id="PF06441">
    <property type="entry name" value="EHN"/>
    <property type="match status" value="1"/>
</dbReference>
<proteinExistence type="inferred from homology"/>
<dbReference type="AlphaFoldDB" id="A0A6A6X448"/>
<feature type="active site" description="Proton donor" evidence="3">
    <location>
        <position position="323"/>
    </location>
</feature>
<dbReference type="InterPro" id="IPR000639">
    <property type="entry name" value="Epox_hydrolase-like"/>
</dbReference>
<dbReference type="GO" id="GO:0004301">
    <property type="term" value="F:epoxide hydrolase activity"/>
    <property type="evidence" value="ECO:0007669"/>
    <property type="project" value="TreeGrafter"/>
</dbReference>
<dbReference type="PRINTS" id="PR00412">
    <property type="entry name" value="EPOXHYDRLASE"/>
</dbReference>
<dbReference type="PIRSF" id="PIRSF001112">
    <property type="entry name" value="Epoxide_hydrolase"/>
    <property type="match status" value="1"/>
</dbReference>
<dbReference type="EMBL" id="MU002048">
    <property type="protein sequence ID" value="KAF2790903.1"/>
    <property type="molecule type" value="Genomic_DNA"/>
</dbReference>
<organism evidence="5 6">
    <name type="scientific">Melanomma pulvis-pyrius CBS 109.77</name>
    <dbReference type="NCBI Taxonomy" id="1314802"/>
    <lineage>
        <taxon>Eukaryota</taxon>
        <taxon>Fungi</taxon>
        <taxon>Dikarya</taxon>
        <taxon>Ascomycota</taxon>
        <taxon>Pezizomycotina</taxon>
        <taxon>Dothideomycetes</taxon>
        <taxon>Pleosporomycetidae</taxon>
        <taxon>Pleosporales</taxon>
        <taxon>Melanommataceae</taxon>
        <taxon>Melanomma</taxon>
    </lineage>
</organism>
<evidence type="ECO:0000313" key="6">
    <source>
        <dbReference type="Proteomes" id="UP000799757"/>
    </source>
</evidence>
<dbReference type="InterPro" id="IPR010497">
    <property type="entry name" value="Epoxide_hydro_N"/>
</dbReference>
<dbReference type="PANTHER" id="PTHR21661">
    <property type="entry name" value="EPOXIDE HYDROLASE 1-RELATED"/>
    <property type="match status" value="1"/>
</dbReference>